<reference evidence="1 2" key="1">
    <citation type="submission" date="2019-02" db="EMBL/GenBank/DDBJ databases">
        <title>Genomic Encyclopedia of Type Strains, Phase IV (KMG-IV): sequencing the most valuable type-strain genomes for metagenomic binning, comparative biology and taxonomic classification.</title>
        <authorList>
            <person name="Goeker M."/>
        </authorList>
    </citation>
    <scope>NUCLEOTIDE SEQUENCE [LARGE SCALE GENOMIC DNA]</scope>
    <source>
        <strain evidence="1 2">DSM 23814</strain>
    </source>
</reference>
<proteinExistence type="predicted"/>
<keyword evidence="2" id="KW-1185">Reference proteome</keyword>
<protein>
    <submittedName>
        <fullName evidence="1">Uncharacterized protein</fullName>
    </submittedName>
</protein>
<dbReference type="AlphaFoldDB" id="A0A4Q7VT10"/>
<dbReference type="EMBL" id="SHKO01000001">
    <property type="protein sequence ID" value="RZT99701.1"/>
    <property type="molecule type" value="Genomic_DNA"/>
</dbReference>
<comment type="caution">
    <text evidence="1">The sequence shown here is derived from an EMBL/GenBank/DDBJ whole genome shotgun (WGS) entry which is preliminary data.</text>
</comment>
<gene>
    <name evidence="1" type="ORF">EV681_1493</name>
</gene>
<dbReference type="Proteomes" id="UP000293398">
    <property type="component" value="Unassembled WGS sequence"/>
</dbReference>
<organism evidence="1 2">
    <name type="scientific">Advenella incenata</name>
    <dbReference type="NCBI Taxonomy" id="267800"/>
    <lineage>
        <taxon>Bacteria</taxon>
        <taxon>Pseudomonadati</taxon>
        <taxon>Pseudomonadota</taxon>
        <taxon>Betaproteobacteria</taxon>
        <taxon>Burkholderiales</taxon>
        <taxon>Alcaligenaceae</taxon>
    </lineage>
</organism>
<sequence length="59" mass="6237">MQGMVMQGSITGLAVGDFVRGGPAASPASWPVCIVPAMGLHFRTLVHMAIDHCRMNVTL</sequence>
<name>A0A4Q7VT10_9BURK</name>
<evidence type="ECO:0000313" key="1">
    <source>
        <dbReference type="EMBL" id="RZT99701.1"/>
    </source>
</evidence>
<evidence type="ECO:0000313" key="2">
    <source>
        <dbReference type="Proteomes" id="UP000293398"/>
    </source>
</evidence>
<accession>A0A4Q7VT10</accession>